<proteinExistence type="predicted"/>
<dbReference type="InterPro" id="IPR035897">
    <property type="entry name" value="Toll_tir_struct_dom_sf"/>
</dbReference>
<organism evidence="2 3">
    <name type="scientific">Blautia obeum</name>
    <dbReference type="NCBI Taxonomy" id="40520"/>
    <lineage>
        <taxon>Bacteria</taxon>
        <taxon>Bacillati</taxon>
        <taxon>Bacillota</taxon>
        <taxon>Clostridia</taxon>
        <taxon>Lachnospirales</taxon>
        <taxon>Lachnospiraceae</taxon>
        <taxon>Blautia</taxon>
    </lineage>
</organism>
<dbReference type="Pfam" id="PF08937">
    <property type="entry name" value="ThsB_TIR"/>
    <property type="match status" value="1"/>
</dbReference>
<dbReference type="Gene3D" id="3.40.50.10140">
    <property type="entry name" value="Toll/interleukin-1 receptor homology (TIR) domain"/>
    <property type="match status" value="1"/>
</dbReference>
<dbReference type="AlphaFoldDB" id="A0A173YTI3"/>
<feature type="domain" description="Thoeris protein ThsB TIR-like" evidence="1">
    <location>
        <begin position="173"/>
        <end position="262"/>
    </location>
</feature>
<dbReference type="EMBL" id="CYZA01000004">
    <property type="protein sequence ID" value="CUN67234.1"/>
    <property type="molecule type" value="Genomic_DNA"/>
</dbReference>
<gene>
    <name evidence="2" type="ORF">ERS852395_00987</name>
</gene>
<dbReference type="InterPro" id="IPR015032">
    <property type="entry name" value="ThsB__TIR-like_domain"/>
</dbReference>
<evidence type="ECO:0000313" key="2">
    <source>
        <dbReference type="EMBL" id="CUN67234.1"/>
    </source>
</evidence>
<reference evidence="2 3" key="1">
    <citation type="submission" date="2015-09" db="EMBL/GenBank/DDBJ databases">
        <authorList>
            <consortium name="Pathogen Informatics"/>
        </authorList>
    </citation>
    <scope>NUCLEOTIDE SEQUENCE [LARGE SCALE GENOMIC DNA]</scope>
    <source>
        <strain evidence="2 3">2789STDY5608838</strain>
    </source>
</reference>
<evidence type="ECO:0000313" key="3">
    <source>
        <dbReference type="Proteomes" id="UP000095447"/>
    </source>
</evidence>
<dbReference type="SUPFAM" id="SSF52200">
    <property type="entry name" value="Toll/Interleukin receptor TIR domain"/>
    <property type="match status" value="1"/>
</dbReference>
<dbReference type="Proteomes" id="UP000095447">
    <property type="component" value="Unassembled WGS sequence"/>
</dbReference>
<sequence length="294" mass="35166">MPDTIKRNREVFSIQKQNENKIILDKKRLPKIKKRQEKIDKAKKRAQEMEPEFLDVLMGLYDRKSVSQKDKVYILLELEKYYCKKTINFFKKVADSEYNRQLRNMAFEHLQSLGHYAVLRKQKYMQIHTKNRKRKQRIKETAYEVYNIEAIPQELEYRIENSKEQKIKTYDYFVSHSSSDYESVQSLITSLNKANKNVYCDWKADNNYLKRHLVCEATKNVINKRIEQSKKIIFVDSVASRNSCWVKYELNYANQQGKAILVSSKDSIDEGYICLETLKDEWFIDSDYESILQL</sequence>
<name>A0A173YTI3_9FIRM</name>
<accession>A0A173YTI3</accession>
<protein>
    <recommendedName>
        <fullName evidence="1">Thoeris protein ThsB TIR-like domain-containing protein</fullName>
    </recommendedName>
</protein>
<evidence type="ECO:0000259" key="1">
    <source>
        <dbReference type="Pfam" id="PF08937"/>
    </source>
</evidence>